<dbReference type="Proteomes" id="UP000746747">
    <property type="component" value="Unassembled WGS sequence"/>
</dbReference>
<gene>
    <name evidence="1" type="ORF">CJOHNSTONI_LOCUS9871</name>
</gene>
<proteinExistence type="predicted"/>
<evidence type="ECO:0000313" key="2">
    <source>
        <dbReference type="Proteomes" id="UP000746747"/>
    </source>
</evidence>
<evidence type="ECO:0000313" key="1">
    <source>
        <dbReference type="EMBL" id="CAG9540348.1"/>
    </source>
</evidence>
<organism evidence="1 2">
    <name type="scientific">Cercopithifilaria johnstoni</name>
    <dbReference type="NCBI Taxonomy" id="2874296"/>
    <lineage>
        <taxon>Eukaryota</taxon>
        <taxon>Metazoa</taxon>
        <taxon>Ecdysozoa</taxon>
        <taxon>Nematoda</taxon>
        <taxon>Chromadorea</taxon>
        <taxon>Rhabditida</taxon>
        <taxon>Spirurina</taxon>
        <taxon>Spiruromorpha</taxon>
        <taxon>Filarioidea</taxon>
        <taxon>Onchocercidae</taxon>
        <taxon>Cercopithifilaria</taxon>
    </lineage>
</organism>
<dbReference type="OrthoDB" id="5814112at2759"/>
<sequence>MEEVEALRVLNELSHINIDNPDLTSVLESKVLFDRSLYSLPDCPVRRRFFSVVECFLISLWQKSFFGCKCLDEEAQHILTIFGVLKDVVQEINFSTETVWFGGEQAGLETNPLNNAVAFLSCCWHAAALAVNICDASEIQDLLKASTRLIPQRSCLLTALLTQDERCLSVAVALLRLEASKIDTPPQLKAMWLFRHILFSIAYDHQVVLDWLHSELAAVPFVLRFLKILIKQQKDVDRQQYSGFSCSPCCERNKKIRFVRSKTVSSGNDLTLRIRQLHGDLPVTIPYTFSKIEREVCLMVPKSSEEESGDQQIIKCFENLRTSCIRLRNSGDAPFNVMPIIGIVEQLKRAVMESDTVSACKSSRENQLETNMT</sequence>
<comment type="caution">
    <text evidence="1">The sequence shown here is derived from an EMBL/GenBank/DDBJ whole genome shotgun (WGS) entry which is preliminary data.</text>
</comment>
<protein>
    <submittedName>
        <fullName evidence="1">Uncharacterized protein</fullName>
    </submittedName>
</protein>
<accession>A0A8J2MEN9</accession>
<reference evidence="1" key="1">
    <citation type="submission" date="2021-09" db="EMBL/GenBank/DDBJ databases">
        <authorList>
            <consortium name="Pathogen Informatics"/>
        </authorList>
    </citation>
    <scope>NUCLEOTIDE SEQUENCE</scope>
</reference>
<keyword evidence="2" id="KW-1185">Reference proteome</keyword>
<dbReference type="EMBL" id="CAKAEH010001937">
    <property type="protein sequence ID" value="CAG9540348.1"/>
    <property type="molecule type" value="Genomic_DNA"/>
</dbReference>
<name>A0A8J2MEN9_9BILA</name>
<dbReference type="AlphaFoldDB" id="A0A8J2MEN9"/>